<accession>A0A7S2ZGY8</accession>
<feature type="region of interest" description="Disordered" evidence="2">
    <location>
        <begin position="33"/>
        <end position="159"/>
    </location>
</feature>
<feature type="coiled-coil region" evidence="1">
    <location>
        <begin position="5"/>
        <end position="32"/>
    </location>
</feature>
<organism evidence="3">
    <name type="scientific">Rhodosorus marinus</name>
    <dbReference type="NCBI Taxonomy" id="101924"/>
    <lineage>
        <taxon>Eukaryota</taxon>
        <taxon>Rhodophyta</taxon>
        <taxon>Stylonematophyceae</taxon>
        <taxon>Stylonematales</taxon>
        <taxon>Stylonemataceae</taxon>
        <taxon>Rhodosorus</taxon>
    </lineage>
</organism>
<feature type="compositionally biased region" description="Polar residues" evidence="2">
    <location>
        <begin position="121"/>
        <end position="159"/>
    </location>
</feature>
<evidence type="ECO:0000313" key="3">
    <source>
        <dbReference type="EMBL" id="CAE0039365.1"/>
    </source>
</evidence>
<feature type="compositionally biased region" description="Polar residues" evidence="2">
    <location>
        <begin position="73"/>
        <end position="94"/>
    </location>
</feature>
<sequence length="159" mass="17648">MSVELKRLHGEYTSMKRQIQALAAENQILKKEIYGNPSRSNSQASQLAGYRETSGHAPRPDHAKPHNQAGKAASQQMRLSLQSRITSSRGQAIRSTPGPIPFRTHSSQSIALQHARHQLGRSVQQDAHSQTRPRSYSLPQPTFGLRSNGTNTKNPFSRT</sequence>
<evidence type="ECO:0000256" key="1">
    <source>
        <dbReference type="SAM" id="Coils"/>
    </source>
</evidence>
<proteinExistence type="predicted"/>
<name>A0A7S2ZGY8_9RHOD</name>
<protein>
    <submittedName>
        <fullName evidence="3">Uncharacterized protein</fullName>
    </submittedName>
</protein>
<feature type="compositionally biased region" description="Polar residues" evidence="2">
    <location>
        <begin position="37"/>
        <end position="46"/>
    </location>
</feature>
<keyword evidence="1" id="KW-0175">Coiled coil</keyword>
<dbReference type="EMBL" id="HBHW01009647">
    <property type="protein sequence ID" value="CAE0039365.1"/>
    <property type="molecule type" value="Transcribed_RNA"/>
</dbReference>
<gene>
    <name evidence="3" type="ORF">RMAR00112_LOCUS7324</name>
</gene>
<evidence type="ECO:0000256" key="2">
    <source>
        <dbReference type="SAM" id="MobiDB-lite"/>
    </source>
</evidence>
<reference evidence="3" key="1">
    <citation type="submission" date="2021-01" db="EMBL/GenBank/DDBJ databases">
        <authorList>
            <person name="Corre E."/>
            <person name="Pelletier E."/>
            <person name="Niang G."/>
            <person name="Scheremetjew M."/>
            <person name="Finn R."/>
            <person name="Kale V."/>
            <person name="Holt S."/>
            <person name="Cochrane G."/>
            <person name="Meng A."/>
            <person name="Brown T."/>
            <person name="Cohen L."/>
        </authorList>
    </citation>
    <scope>NUCLEOTIDE SEQUENCE</scope>
    <source>
        <strain evidence="3">CCMP 769</strain>
    </source>
</reference>
<dbReference type="AlphaFoldDB" id="A0A7S2ZGY8"/>